<dbReference type="GO" id="GO:0004252">
    <property type="term" value="F:serine-type endopeptidase activity"/>
    <property type="evidence" value="ECO:0007669"/>
    <property type="project" value="InterPro"/>
</dbReference>
<dbReference type="InterPro" id="IPR029058">
    <property type="entry name" value="AB_hydrolase_fold"/>
</dbReference>
<gene>
    <name evidence="7" type="ORF">G5V58_18080</name>
</gene>
<protein>
    <submittedName>
        <fullName evidence="7">S9 family peptidase</fullName>
    </submittedName>
</protein>
<accession>A0A6G6WGS3</accession>
<dbReference type="RefSeq" id="WP_165235843.1">
    <property type="nucleotide sequence ID" value="NZ_CP049257.1"/>
</dbReference>
<dbReference type="InterPro" id="IPR002470">
    <property type="entry name" value="Peptidase_S9A"/>
</dbReference>
<dbReference type="KEGG" id="nano:G5V58_18080"/>
<dbReference type="InterPro" id="IPR001375">
    <property type="entry name" value="Peptidase_S9_cat"/>
</dbReference>
<dbReference type="SUPFAM" id="SSF50993">
    <property type="entry name" value="Peptidase/esterase 'gauge' domain"/>
    <property type="match status" value="1"/>
</dbReference>
<dbReference type="Proteomes" id="UP000502996">
    <property type="component" value="Chromosome"/>
</dbReference>
<dbReference type="AlphaFoldDB" id="A0A6G6WGS3"/>
<dbReference type="Gene3D" id="3.40.50.1820">
    <property type="entry name" value="alpha/beta hydrolase"/>
    <property type="match status" value="1"/>
</dbReference>
<dbReference type="PANTHER" id="PTHR11757:SF19">
    <property type="entry name" value="PROLYL ENDOPEPTIDASE-LIKE"/>
    <property type="match status" value="1"/>
</dbReference>
<evidence type="ECO:0000259" key="6">
    <source>
        <dbReference type="Pfam" id="PF02897"/>
    </source>
</evidence>
<feature type="domain" description="Peptidase S9 prolyl oligopeptidase catalytic" evidence="5">
    <location>
        <begin position="467"/>
        <end position="676"/>
    </location>
</feature>
<dbReference type="SUPFAM" id="SSF53474">
    <property type="entry name" value="alpha/beta-Hydrolases"/>
    <property type="match status" value="1"/>
</dbReference>
<dbReference type="PRINTS" id="PR00862">
    <property type="entry name" value="PROLIGOPTASE"/>
</dbReference>
<evidence type="ECO:0000259" key="5">
    <source>
        <dbReference type="Pfam" id="PF00326"/>
    </source>
</evidence>
<dbReference type="GO" id="GO:0006508">
    <property type="term" value="P:proteolysis"/>
    <property type="evidence" value="ECO:0007669"/>
    <property type="project" value="UniProtKB-KW"/>
</dbReference>
<dbReference type="EMBL" id="CP049257">
    <property type="protein sequence ID" value="QIG44434.1"/>
    <property type="molecule type" value="Genomic_DNA"/>
</dbReference>
<comment type="similarity">
    <text evidence="1">Belongs to the peptidase S9A family.</text>
</comment>
<feature type="domain" description="Peptidase S9A N-terminal" evidence="6">
    <location>
        <begin position="3"/>
        <end position="399"/>
    </location>
</feature>
<evidence type="ECO:0000256" key="1">
    <source>
        <dbReference type="ARBA" id="ARBA00005228"/>
    </source>
</evidence>
<name>A0A6G6WGS3_9ACTN</name>
<reference evidence="7 8" key="1">
    <citation type="submission" date="2020-02" db="EMBL/GenBank/DDBJ databases">
        <title>Full genome sequence of Nocardioides sp. R-3366.</title>
        <authorList>
            <person name="Im W.-T."/>
        </authorList>
    </citation>
    <scope>NUCLEOTIDE SEQUENCE [LARGE SCALE GENOMIC DNA]</scope>
    <source>
        <strain evidence="7 8">R-3366</strain>
    </source>
</reference>
<keyword evidence="2" id="KW-0645">Protease</keyword>
<evidence type="ECO:0000256" key="3">
    <source>
        <dbReference type="ARBA" id="ARBA00022801"/>
    </source>
</evidence>
<evidence type="ECO:0000256" key="2">
    <source>
        <dbReference type="ARBA" id="ARBA00022670"/>
    </source>
</evidence>
<evidence type="ECO:0000256" key="4">
    <source>
        <dbReference type="ARBA" id="ARBA00022825"/>
    </source>
</evidence>
<organism evidence="7 8">
    <name type="scientific">Nocardioides anomalus</name>
    <dbReference type="NCBI Taxonomy" id="2712223"/>
    <lineage>
        <taxon>Bacteria</taxon>
        <taxon>Bacillati</taxon>
        <taxon>Actinomycetota</taxon>
        <taxon>Actinomycetes</taxon>
        <taxon>Propionibacteriales</taxon>
        <taxon>Nocardioidaceae</taxon>
        <taxon>Nocardioides</taxon>
    </lineage>
</organism>
<evidence type="ECO:0000313" key="8">
    <source>
        <dbReference type="Proteomes" id="UP000502996"/>
    </source>
</evidence>
<evidence type="ECO:0000313" key="7">
    <source>
        <dbReference type="EMBL" id="QIG44434.1"/>
    </source>
</evidence>
<dbReference type="InterPro" id="IPR051543">
    <property type="entry name" value="Serine_Peptidase_S9A"/>
</dbReference>
<dbReference type="PANTHER" id="PTHR11757">
    <property type="entry name" value="PROTEASE FAMILY S9A OLIGOPEPTIDASE"/>
    <property type="match status" value="1"/>
</dbReference>
<dbReference type="Pfam" id="PF02897">
    <property type="entry name" value="Peptidase_S9_N"/>
    <property type="match status" value="1"/>
</dbReference>
<dbReference type="Pfam" id="PF00326">
    <property type="entry name" value="Peptidase_S9"/>
    <property type="match status" value="1"/>
</dbReference>
<proteinExistence type="inferred from homology"/>
<keyword evidence="8" id="KW-1185">Reference proteome</keyword>
<keyword evidence="3" id="KW-0378">Hydrolase</keyword>
<sequence length="683" mass="74492">MAAREPHEHVAHGVRRSDAYHWMRRLDAPVLDHLAREREWYDVATGHLGPLVQELRAEMTGRVPATDSSVSWPQHGYSYYTTLPEGREYVQLSRRRDTADPAPEPELLLDANVLAAGSDYLELGQLKVSPSGSVLAYSVDLTGDEEYVLRFRSLDSGLDLADEVPGTGYGGAWAADSSAFFYTTHDELWRQDQVWLHVLGTPSSSDVLVLEEPDERFEVMVRLTRSGELVVLWAESRDTSEVWVVPATAPLTAPVSVGGRRPGVEYHAEHAGDELLIVTNAEEAEFSLMACAVPTSSATPWRAVREPDAGERLESVEAFASHVVLTARFAGHPRLRLVPASSLAAPGTVVDPVSPIASVAVSRNEEYSATSVLVVDESYLMPPVWSAVPFATGTRTQVHRTEAPGFTPSAYVGTVETFPAPDGTTVPATVLRHAATPLDGTAPCVIYGYGAYESVFPDAEWDPAIPSLLDRGLVYVHAHVRGGGELGRHWWLSGRLSQKQHTFDDHLAVARGLADGLVDPARIATRGLSAGGLLQGAVLSQEPSRWRAVVAEVPFVDVLTTMLDRTIPLTVNEWDEWGDPSRPEDYAWMAAYSPYDNLPAPGARPDLLVTGAVHDARVMVWEPAKWVAALRETDPEWAPRCLFRVETGAGAHVGPAGRFAHLAYEAEVYAWLLDRLSVTPHGG</sequence>
<dbReference type="Gene3D" id="2.130.10.120">
    <property type="entry name" value="Prolyl oligopeptidase, N-terminal domain"/>
    <property type="match status" value="1"/>
</dbReference>
<keyword evidence="4" id="KW-0720">Serine protease</keyword>
<dbReference type="InterPro" id="IPR023302">
    <property type="entry name" value="Pept_S9A_N"/>
</dbReference>